<proteinExistence type="predicted"/>
<feature type="transmembrane region" description="Helical" evidence="1">
    <location>
        <begin position="58"/>
        <end position="77"/>
    </location>
</feature>
<gene>
    <name evidence="2" type="ORF">ACPOL_1548</name>
</gene>
<accession>A0A2Z5FWK3</accession>
<feature type="transmembrane region" description="Helical" evidence="1">
    <location>
        <begin position="508"/>
        <end position="530"/>
    </location>
</feature>
<dbReference type="Proteomes" id="UP000253606">
    <property type="component" value="Chromosome"/>
</dbReference>
<keyword evidence="1" id="KW-0472">Membrane</keyword>
<dbReference type="AlphaFoldDB" id="A0A2Z5FWK3"/>
<dbReference type="KEGG" id="abas:ACPOL_1548"/>
<feature type="transmembrane region" description="Helical" evidence="1">
    <location>
        <begin position="536"/>
        <end position="556"/>
    </location>
</feature>
<feature type="transmembrane region" description="Helical" evidence="1">
    <location>
        <begin position="394"/>
        <end position="414"/>
    </location>
</feature>
<organism evidence="2 3">
    <name type="scientific">Acidisarcina polymorpha</name>
    <dbReference type="NCBI Taxonomy" id="2211140"/>
    <lineage>
        <taxon>Bacteria</taxon>
        <taxon>Pseudomonadati</taxon>
        <taxon>Acidobacteriota</taxon>
        <taxon>Terriglobia</taxon>
        <taxon>Terriglobales</taxon>
        <taxon>Acidobacteriaceae</taxon>
        <taxon>Acidisarcina</taxon>
    </lineage>
</organism>
<protein>
    <submittedName>
        <fullName evidence="2">Uncharacterized protein</fullName>
    </submittedName>
</protein>
<feature type="transmembrane region" description="Helical" evidence="1">
    <location>
        <begin position="138"/>
        <end position="165"/>
    </location>
</feature>
<keyword evidence="1" id="KW-0812">Transmembrane</keyword>
<feature type="transmembrane region" description="Helical" evidence="1">
    <location>
        <begin position="217"/>
        <end position="236"/>
    </location>
</feature>
<feature type="transmembrane region" description="Helical" evidence="1">
    <location>
        <begin position="476"/>
        <end position="496"/>
    </location>
</feature>
<feature type="transmembrane region" description="Helical" evidence="1">
    <location>
        <begin position="275"/>
        <end position="298"/>
    </location>
</feature>
<feature type="transmembrane region" description="Helical" evidence="1">
    <location>
        <begin position="177"/>
        <end position="205"/>
    </location>
</feature>
<evidence type="ECO:0000313" key="3">
    <source>
        <dbReference type="Proteomes" id="UP000253606"/>
    </source>
</evidence>
<keyword evidence="3" id="KW-1185">Reference proteome</keyword>
<evidence type="ECO:0000313" key="2">
    <source>
        <dbReference type="EMBL" id="AXC10894.1"/>
    </source>
</evidence>
<dbReference type="EMBL" id="CP030840">
    <property type="protein sequence ID" value="AXC10894.1"/>
    <property type="molecule type" value="Genomic_DNA"/>
</dbReference>
<name>A0A2Z5FWK3_9BACT</name>
<reference evidence="2 3" key="1">
    <citation type="journal article" date="2018" name="Front. Microbiol.">
        <title>Hydrolytic Capabilities as a Key to Environmental Success: Chitinolytic and Cellulolytic Acidobacteria From Acidic Sub-arctic Soils and Boreal Peatlands.</title>
        <authorList>
            <person name="Belova S.E."/>
            <person name="Ravin N.V."/>
            <person name="Pankratov T.A."/>
            <person name="Rakitin A.L."/>
            <person name="Ivanova A.A."/>
            <person name="Beletsky A.V."/>
            <person name="Mardanov A.V."/>
            <person name="Sinninghe Damste J.S."/>
            <person name="Dedysh S.N."/>
        </authorList>
    </citation>
    <scope>NUCLEOTIDE SEQUENCE [LARGE SCALE GENOMIC DNA]</scope>
    <source>
        <strain evidence="2 3">SBC82</strain>
    </source>
</reference>
<keyword evidence="1" id="KW-1133">Transmembrane helix</keyword>
<feature type="transmembrane region" description="Helical" evidence="1">
    <location>
        <begin position="97"/>
        <end position="117"/>
    </location>
</feature>
<evidence type="ECO:0000256" key="1">
    <source>
        <dbReference type="SAM" id="Phobius"/>
    </source>
</evidence>
<feature type="transmembrane region" description="Helical" evidence="1">
    <location>
        <begin position="359"/>
        <end position="382"/>
    </location>
</feature>
<sequence length="590" mass="65957">MRLFSPPKHPVLSLAVQAALFDGDPQERSQFQVLVRHFLDRFFTNETTSSDGETKARALQIAYAIALPGLCVAIYLFPPYHYPGGRPFWLQISDHYFYVMYSFVAIGAITIFVWDFFFPDLLDVFVLSTLSIQRQTLFWARVSAVVLFLGIFLLGANALGSLFFPASADLPSLARHFFAHLVAVTMSGAFIAAFFLALQGSLLTLLGERISRTISPFLQGLSVTGLLTMLLIFPIVSRFLEALLSSGGREVQYFPPFWFLGIYERLLRGSSTLPVFATLARTGWIATAFMIAMASLFYPFAYRSRMRHVVEGADPRNTQNRILIPLTSVLHKTLLRIPQRRAIFHFISQTLLRTPRYRVYLTMYGGGGMALVIAGVVMLKLGDGHISLVFSPDGLRAAIPIIAFWTIAGLRAAFLGPADRKVNWIFRVINGKPGWDESTATRWWVLLWALILTLGSVTLIHAIAPPGFNGWSNTGVQVFVGISLCLLLTDAFFLNVKMVPFTGARPASTTNLAFVLIQYFGLFPPLVLLTLGLEDWLLQGLGHLLIVAALVVGAHFELLRRHRRIVTDFLGLIEVDEEEEEFPQRLGLRY</sequence>
<feature type="transmembrane region" description="Helical" evidence="1">
    <location>
        <begin position="443"/>
        <end position="464"/>
    </location>
</feature>